<proteinExistence type="predicted"/>
<keyword evidence="2" id="KW-1185">Reference proteome</keyword>
<evidence type="ECO:0000313" key="2">
    <source>
        <dbReference type="Proteomes" id="UP000614200"/>
    </source>
</evidence>
<evidence type="ECO:0000313" key="1">
    <source>
        <dbReference type="EMBL" id="MBF4692625.1"/>
    </source>
</evidence>
<gene>
    <name evidence="1" type="ORF">ISU02_05825</name>
</gene>
<dbReference type="Proteomes" id="UP000614200">
    <property type="component" value="Unassembled WGS sequence"/>
</dbReference>
<comment type="caution">
    <text evidence="1">The sequence shown here is derived from an EMBL/GenBank/DDBJ whole genome shotgun (WGS) entry which is preliminary data.</text>
</comment>
<organism evidence="1 2">
    <name type="scientific">Fusibacter ferrireducens</name>
    <dbReference type="NCBI Taxonomy" id="2785058"/>
    <lineage>
        <taxon>Bacteria</taxon>
        <taxon>Bacillati</taxon>
        <taxon>Bacillota</taxon>
        <taxon>Clostridia</taxon>
        <taxon>Eubacteriales</taxon>
        <taxon>Eubacteriales Family XII. Incertae Sedis</taxon>
        <taxon>Fusibacter</taxon>
    </lineage>
</organism>
<accession>A0ABR9ZRS2</accession>
<sequence>MMFLFTIGIIAIVYYFYQHHEVQSVHRVHNQSEDTPEVILSKRYVMGEIDSETYENMKNVMKR</sequence>
<name>A0ABR9ZRS2_9FIRM</name>
<protein>
    <recommendedName>
        <fullName evidence="3">SHOCT domain-containing protein</fullName>
    </recommendedName>
</protein>
<reference evidence="1 2" key="1">
    <citation type="submission" date="2020-11" db="EMBL/GenBank/DDBJ databases">
        <title>Fusibacter basophilias sp. nov.</title>
        <authorList>
            <person name="Qiu D."/>
        </authorList>
    </citation>
    <scope>NUCLEOTIDE SEQUENCE [LARGE SCALE GENOMIC DNA]</scope>
    <source>
        <strain evidence="1 2">Q10-2</strain>
    </source>
</reference>
<dbReference type="EMBL" id="JADKNH010000003">
    <property type="protein sequence ID" value="MBF4692625.1"/>
    <property type="molecule type" value="Genomic_DNA"/>
</dbReference>
<dbReference type="RefSeq" id="WP_194700866.1">
    <property type="nucleotide sequence ID" value="NZ_JADKNH010000003.1"/>
</dbReference>
<evidence type="ECO:0008006" key="3">
    <source>
        <dbReference type="Google" id="ProtNLM"/>
    </source>
</evidence>